<dbReference type="Pfam" id="PF00702">
    <property type="entry name" value="Hydrolase"/>
    <property type="match status" value="1"/>
</dbReference>
<dbReference type="Gene3D" id="1.10.150.240">
    <property type="entry name" value="Putative phosphatase, domain 2"/>
    <property type="match status" value="1"/>
</dbReference>
<accession>A0A9N9GCC9</accession>
<comment type="caution">
    <text evidence="5">The sequence shown here is derived from an EMBL/GenBank/DDBJ whole genome shotgun (WGS) entry which is preliminary data.</text>
</comment>
<protein>
    <submittedName>
        <fullName evidence="5">11345_t:CDS:1</fullName>
    </submittedName>
</protein>
<dbReference type="Gene3D" id="3.40.50.1000">
    <property type="entry name" value="HAD superfamily/HAD-like"/>
    <property type="match status" value="1"/>
</dbReference>
<dbReference type="FunFam" id="3.40.50.1000:FF:000055">
    <property type="entry name" value="Haloacid dehalogenase-like hydrolase family protein"/>
    <property type="match status" value="1"/>
</dbReference>
<reference evidence="5" key="1">
    <citation type="submission" date="2021-06" db="EMBL/GenBank/DDBJ databases">
        <authorList>
            <person name="Kallberg Y."/>
            <person name="Tangrot J."/>
            <person name="Rosling A."/>
        </authorList>
    </citation>
    <scope>NUCLEOTIDE SEQUENCE</scope>
    <source>
        <strain evidence="5">IA702</strain>
    </source>
</reference>
<dbReference type="GO" id="GO:0046872">
    <property type="term" value="F:metal ion binding"/>
    <property type="evidence" value="ECO:0007669"/>
    <property type="project" value="UniProtKB-KW"/>
</dbReference>
<dbReference type="EMBL" id="CAJVPJ010001573">
    <property type="protein sequence ID" value="CAG8596409.1"/>
    <property type="molecule type" value="Genomic_DNA"/>
</dbReference>
<evidence type="ECO:0000256" key="3">
    <source>
        <dbReference type="ARBA" id="ARBA00022801"/>
    </source>
</evidence>
<dbReference type="InterPro" id="IPR006439">
    <property type="entry name" value="HAD-SF_hydro_IA"/>
</dbReference>
<keyword evidence="3" id="KW-0378">Hydrolase</keyword>
<gene>
    <name evidence="5" type="ORF">POCULU_LOCUS7237</name>
</gene>
<dbReference type="NCBIfam" id="TIGR01509">
    <property type="entry name" value="HAD-SF-IA-v3"/>
    <property type="match status" value="1"/>
</dbReference>
<comment type="cofactor">
    <cofactor evidence="1">
        <name>Mg(2+)</name>
        <dbReference type="ChEBI" id="CHEBI:18420"/>
    </cofactor>
</comment>
<dbReference type="InterPro" id="IPR023198">
    <property type="entry name" value="PGP-like_dom2"/>
</dbReference>
<evidence type="ECO:0000313" key="5">
    <source>
        <dbReference type="EMBL" id="CAG8596409.1"/>
    </source>
</evidence>
<evidence type="ECO:0000313" key="6">
    <source>
        <dbReference type="Proteomes" id="UP000789572"/>
    </source>
</evidence>
<keyword evidence="6" id="KW-1185">Reference proteome</keyword>
<keyword evidence="4" id="KW-0460">Magnesium</keyword>
<evidence type="ECO:0000256" key="4">
    <source>
        <dbReference type="ARBA" id="ARBA00022842"/>
    </source>
</evidence>
<dbReference type="PANTHER" id="PTHR18901">
    <property type="entry name" value="2-DEOXYGLUCOSE-6-PHOSPHATE PHOSPHATASE 2"/>
    <property type="match status" value="1"/>
</dbReference>
<evidence type="ECO:0000256" key="2">
    <source>
        <dbReference type="ARBA" id="ARBA00022723"/>
    </source>
</evidence>
<dbReference type="AlphaFoldDB" id="A0A9N9GCC9"/>
<feature type="non-terminal residue" evidence="5">
    <location>
        <position position="1"/>
    </location>
</feature>
<evidence type="ECO:0000256" key="1">
    <source>
        <dbReference type="ARBA" id="ARBA00001946"/>
    </source>
</evidence>
<name>A0A9N9GCC9_9GLOM</name>
<dbReference type="OrthoDB" id="40579at2759"/>
<sequence length="217" mass="24359">DTERIYTEVTTEILARYGKTYGWELKSRLMGCRDHEAAEILIRETGISMTADEYLSERTLKQESLFAYAKPLPGVMRLIKHLKDNNVPIIVATSSHHTSFLLKAKNNHDLFSLFGNNIVCGDDPNITRGKPAPDIFNVARERLGSPPAKNCLVFEDAINGVEAAKNAEMNVIWVPHPALAAIHKDYFGATETLTSLEHFVPNKYGLPPFPDDEDYKE</sequence>
<dbReference type="InterPro" id="IPR023214">
    <property type="entry name" value="HAD_sf"/>
</dbReference>
<dbReference type="GO" id="GO:0016791">
    <property type="term" value="F:phosphatase activity"/>
    <property type="evidence" value="ECO:0007669"/>
    <property type="project" value="UniProtKB-ARBA"/>
</dbReference>
<dbReference type="FunFam" id="1.10.150.240:FF:000001">
    <property type="entry name" value="Haloacid dehalogenase-like hydrolase domain"/>
    <property type="match status" value="1"/>
</dbReference>
<dbReference type="Proteomes" id="UP000789572">
    <property type="component" value="Unassembled WGS sequence"/>
</dbReference>
<organism evidence="5 6">
    <name type="scientific">Paraglomus occultum</name>
    <dbReference type="NCBI Taxonomy" id="144539"/>
    <lineage>
        <taxon>Eukaryota</taxon>
        <taxon>Fungi</taxon>
        <taxon>Fungi incertae sedis</taxon>
        <taxon>Mucoromycota</taxon>
        <taxon>Glomeromycotina</taxon>
        <taxon>Glomeromycetes</taxon>
        <taxon>Paraglomerales</taxon>
        <taxon>Paraglomeraceae</taxon>
        <taxon>Paraglomus</taxon>
    </lineage>
</organism>
<dbReference type="InterPro" id="IPR036412">
    <property type="entry name" value="HAD-like_sf"/>
</dbReference>
<keyword evidence="2" id="KW-0479">Metal-binding</keyword>
<proteinExistence type="predicted"/>
<dbReference type="SUPFAM" id="SSF56784">
    <property type="entry name" value="HAD-like"/>
    <property type="match status" value="1"/>
</dbReference>
<dbReference type="PANTHER" id="PTHR18901:SF38">
    <property type="entry name" value="PSEUDOURIDINE-5'-PHOSPHATASE"/>
    <property type="match status" value="1"/>
</dbReference>